<accession>A0A016W9Z0</accession>
<evidence type="ECO:0000313" key="1">
    <source>
        <dbReference type="EMBL" id="EYC36052.1"/>
    </source>
</evidence>
<proteinExistence type="predicted"/>
<protein>
    <submittedName>
        <fullName evidence="1">Uncharacterized protein</fullName>
    </submittedName>
</protein>
<dbReference type="Proteomes" id="UP000024635">
    <property type="component" value="Unassembled WGS sequence"/>
</dbReference>
<gene>
    <name evidence="1" type="primary">Acey_s0939.g3128</name>
    <name evidence="1" type="ORF">Y032_0939g3128</name>
</gene>
<name>A0A016W9Z0_9BILA</name>
<reference evidence="2" key="1">
    <citation type="journal article" date="2015" name="Nat. Genet.">
        <title>The genome and transcriptome of the zoonotic hookworm Ancylostoma ceylanicum identify infection-specific gene families.</title>
        <authorList>
            <person name="Schwarz E.M."/>
            <person name="Hu Y."/>
            <person name="Antoshechkin I."/>
            <person name="Miller M.M."/>
            <person name="Sternberg P.W."/>
            <person name="Aroian R.V."/>
        </authorList>
    </citation>
    <scope>NUCLEOTIDE SEQUENCE</scope>
    <source>
        <strain evidence="2">HY135</strain>
    </source>
</reference>
<dbReference type="AlphaFoldDB" id="A0A016W9Z0"/>
<evidence type="ECO:0000313" key="2">
    <source>
        <dbReference type="Proteomes" id="UP000024635"/>
    </source>
</evidence>
<sequence length="113" mass="12537">MGLTTCSTNLAEKVFRSSNNKTDKPLLASERGPLSSTDVIVELNSTITSVELSGPRLLASSGLSVLLLLERKTFSARFVEHVWCNGSLAYTPVVPRQHDMHFGNNQRRYYHDG</sequence>
<organism evidence="1 2">
    <name type="scientific">Ancylostoma ceylanicum</name>
    <dbReference type="NCBI Taxonomy" id="53326"/>
    <lineage>
        <taxon>Eukaryota</taxon>
        <taxon>Metazoa</taxon>
        <taxon>Ecdysozoa</taxon>
        <taxon>Nematoda</taxon>
        <taxon>Chromadorea</taxon>
        <taxon>Rhabditida</taxon>
        <taxon>Rhabditina</taxon>
        <taxon>Rhabditomorpha</taxon>
        <taxon>Strongyloidea</taxon>
        <taxon>Ancylostomatidae</taxon>
        <taxon>Ancylostomatinae</taxon>
        <taxon>Ancylostoma</taxon>
    </lineage>
</organism>
<comment type="caution">
    <text evidence="1">The sequence shown here is derived from an EMBL/GenBank/DDBJ whole genome shotgun (WGS) entry which is preliminary data.</text>
</comment>
<keyword evidence="2" id="KW-1185">Reference proteome</keyword>
<dbReference type="EMBL" id="JARK01000539">
    <property type="protein sequence ID" value="EYC36052.1"/>
    <property type="molecule type" value="Genomic_DNA"/>
</dbReference>